<dbReference type="CDD" id="cd12912">
    <property type="entry name" value="PDC2_MCP_like"/>
    <property type="match status" value="1"/>
</dbReference>
<feature type="coiled-coil region" evidence="10">
    <location>
        <begin position="578"/>
        <end position="623"/>
    </location>
</feature>
<keyword evidence="5 11" id="KW-1133">Transmembrane helix</keyword>
<reference evidence="14" key="1">
    <citation type="submission" date="2022-12" db="EMBL/GenBank/DDBJ databases">
        <authorList>
            <person name="Wang J."/>
        </authorList>
    </citation>
    <scope>NUCLEOTIDE SEQUENCE</scope>
    <source>
        <strain evidence="14">HY-42-06</strain>
    </source>
</reference>
<dbReference type="InterPro" id="IPR004089">
    <property type="entry name" value="MCPsignal_dom"/>
</dbReference>
<dbReference type="CDD" id="cd12914">
    <property type="entry name" value="PDC1_DGC_like"/>
    <property type="match status" value="1"/>
</dbReference>
<evidence type="ECO:0000256" key="8">
    <source>
        <dbReference type="ARBA" id="ARBA00029447"/>
    </source>
</evidence>
<proteinExistence type="inferred from homology"/>
<evidence type="ECO:0000256" key="11">
    <source>
        <dbReference type="SAM" id="Phobius"/>
    </source>
</evidence>
<evidence type="ECO:0000313" key="14">
    <source>
        <dbReference type="EMBL" id="MCY6370135.1"/>
    </source>
</evidence>
<dbReference type="Pfam" id="PF00015">
    <property type="entry name" value="MCPsignal"/>
    <property type="match status" value="1"/>
</dbReference>
<evidence type="ECO:0000256" key="2">
    <source>
        <dbReference type="ARBA" id="ARBA00022475"/>
    </source>
</evidence>
<feature type="transmembrane region" description="Helical" evidence="11">
    <location>
        <begin position="296"/>
        <end position="315"/>
    </location>
</feature>
<dbReference type="CDD" id="cd06225">
    <property type="entry name" value="HAMP"/>
    <property type="match status" value="1"/>
</dbReference>
<comment type="subcellular location">
    <subcellularLocation>
        <location evidence="1">Cell membrane</location>
        <topology evidence="1">Multi-pass membrane protein</topology>
    </subcellularLocation>
</comment>
<protein>
    <submittedName>
        <fullName evidence="14">Methyl-accepting chemotaxis protein</fullName>
    </submittedName>
</protein>
<organism evidence="14 15">
    <name type="scientific">Clostridium ganghwense</name>
    <dbReference type="NCBI Taxonomy" id="312089"/>
    <lineage>
        <taxon>Bacteria</taxon>
        <taxon>Bacillati</taxon>
        <taxon>Bacillota</taxon>
        <taxon>Clostridia</taxon>
        <taxon>Eubacteriales</taxon>
        <taxon>Clostridiaceae</taxon>
        <taxon>Clostridium</taxon>
    </lineage>
</organism>
<dbReference type="SMART" id="SM00304">
    <property type="entry name" value="HAMP"/>
    <property type="match status" value="1"/>
</dbReference>
<dbReference type="InterPro" id="IPR033479">
    <property type="entry name" value="dCache_1"/>
</dbReference>
<evidence type="ECO:0000256" key="3">
    <source>
        <dbReference type="ARBA" id="ARBA00022500"/>
    </source>
</evidence>
<dbReference type="Gene3D" id="1.10.287.950">
    <property type="entry name" value="Methyl-accepting chemotaxis protein"/>
    <property type="match status" value="1"/>
</dbReference>
<evidence type="ECO:0000256" key="5">
    <source>
        <dbReference type="ARBA" id="ARBA00022989"/>
    </source>
</evidence>
<comment type="similarity">
    <text evidence="8">Belongs to the methyl-accepting chemotaxis (MCP) protein family.</text>
</comment>
<keyword evidence="4 11" id="KW-0812">Transmembrane</keyword>
<gene>
    <name evidence="14" type="ORF">OXH55_05770</name>
</gene>
<dbReference type="SMART" id="SM00283">
    <property type="entry name" value="MA"/>
    <property type="match status" value="1"/>
</dbReference>
<dbReference type="Pfam" id="PF00672">
    <property type="entry name" value="HAMP"/>
    <property type="match status" value="1"/>
</dbReference>
<feature type="domain" description="HAMP" evidence="13">
    <location>
        <begin position="317"/>
        <end position="369"/>
    </location>
</feature>
<dbReference type="RefSeq" id="WP_268048731.1">
    <property type="nucleotide sequence ID" value="NZ_JAPQES010000001.1"/>
</dbReference>
<keyword evidence="6 11" id="KW-0472">Membrane</keyword>
<feature type="transmembrane region" description="Helical" evidence="11">
    <location>
        <begin position="7"/>
        <end position="29"/>
    </location>
</feature>
<evidence type="ECO:0000256" key="10">
    <source>
        <dbReference type="SAM" id="Coils"/>
    </source>
</evidence>
<dbReference type="Pfam" id="PF02743">
    <property type="entry name" value="dCache_1"/>
    <property type="match status" value="1"/>
</dbReference>
<keyword evidence="2" id="KW-1003">Cell membrane</keyword>
<keyword evidence="15" id="KW-1185">Reference proteome</keyword>
<evidence type="ECO:0000256" key="4">
    <source>
        <dbReference type="ARBA" id="ARBA00022692"/>
    </source>
</evidence>
<name>A0ABT4CM54_9CLOT</name>
<dbReference type="InterPro" id="IPR029151">
    <property type="entry name" value="Sensor-like_sf"/>
</dbReference>
<evidence type="ECO:0000313" key="15">
    <source>
        <dbReference type="Proteomes" id="UP001079657"/>
    </source>
</evidence>
<dbReference type="PROSITE" id="PS50111">
    <property type="entry name" value="CHEMOTAXIS_TRANSDUC_2"/>
    <property type="match status" value="1"/>
</dbReference>
<dbReference type="SUPFAM" id="SSF103190">
    <property type="entry name" value="Sensory domain-like"/>
    <property type="match status" value="1"/>
</dbReference>
<keyword evidence="3" id="KW-0145">Chemotaxis</keyword>
<dbReference type="EMBL" id="JAPQES010000001">
    <property type="protein sequence ID" value="MCY6370135.1"/>
    <property type="molecule type" value="Genomic_DNA"/>
</dbReference>
<keyword evidence="10" id="KW-0175">Coiled coil</keyword>
<dbReference type="PANTHER" id="PTHR32089:SF114">
    <property type="entry name" value="METHYL-ACCEPTING CHEMOTAXIS PROTEIN MCPB"/>
    <property type="match status" value="1"/>
</dbReference>
<dbReference type="PANTHER" id="PTHR32089">
    <property type="entry name" value="METHYL-ACCEPTING CHEMOTAXIS PROTEIN MCPB"/>
    <property type="match status" value="1"/>
</dbReference>
<evidence type="ECO:0000259" key="13">
    <source>
        <dbReference type="PROSITE" id="PS50885"/>
    </source>
</evidence>
<evidence type="ECO:0000256" key="9">
    <source>
        <dbReference type="PROSITE-ProRule" id="PRU00284"/>
    </source>
</evidence>
<dbReference type="PROSITE" id="PS50885">
    <property type="entry name" value="HAMP"/>
    <property type="match status" value="1"/>
</dbReference>
<dbReference type="Gene3D" id="3.30.450.20">
    <property type="entry name" value="PAS domain"/>
    <property type="match status" value="1"/>
</dbReference>
<keyword evidence="7 9" id="KW-0807">Transducer</keyword>
<evidence type="ECO:0000259" key="12">
    <source>
        <dbReference type="PROSITE" id="PS50111"/>
    </source>
</evidence>
<evidence type="ECO:0000256" key="1">
    <source>
        <dbReference type="ARBA" id="ARBA00004651"/>
    </source>
</evidence>
<sequence length="674" mass="74173">MKIMKKLPIMIAVLVAVVVVVTSFLGFSFSSKTIREQNNAALLGTCAEENQIIQALMEGEKKEVELMASRKEIVEICKLRQTNLQESFYVTHANEINNVNTMLKERMNELQDHEHLFIVDTIGEDIGDSQEKHLQNLHVKDRKYVINGMNGTYISDTLVSRVTGQGVIVFSAPVKDENDNIIGVMVNSVYADYFTKCLKQVKIGKTGFAYLVDSQGMILSHPDKSQITKIVENEKDKQMVKNTNEGKNNDPKLEKYTYEGKEKVHAYVAIPNVNWTLMITRELNDMEEVVMNMRNINLIIAIIAILLAIFIGSRISKSITNPINKLVAFMGEAAKGDLTVKSDIKSKDEFGELSLSFNEMTNKMRELVGQINKSVEVVSSTAGILVNTSENTSLSVDEVAKTVQQIAEGATTQSESVEDVVNKVDKLGSEIENLNLYSKDMKGNSEHIVEINKNSKVIVDILLKKSEESHNEVNKVSVIMDELKVSSGNIGAITDAISGIAEQTNLLALNAAIEAARAGEAGKGFAVVADEVRKLAEQSSDSVQEIANIINEIQNKTNNAVDIVSNVKTVAGEQIEAVNETERTFENVSNNIENITTKIENMNKSLENMNKDKEKVVEGLQNVSAVSEETAASSQQMSASTEEQAASIQELAGSVTHLDSMVQELSAAVNIFKI</sequence>
<dbReference type="CDD" id="cd11386">
    <property type="entry name" value="MCP_signal"/>
    <property type="match status" value="1"/>
</dbReference>
<accession>A0ABT4CM54</accession>
<evidence type="ECO:0000256" key="7">
    <source>
        <dbReference type="ARBA" id="ARBA00023224"/>
    </source>
</evidence>
<comment type="caution">
    <text evidence="14">The sequence shown here is derived from an EMBL/GenBank/DDBJ whole genome shotgun (WGS) entry which is preliminary data.</text>
</comment>
<feature type="domain" description="Methyl-accepting transducer" evidence="12">
    <location>
        <begin position="388"/>
        <end position="645"/>
    </location>
</feature>
<evidence type="ECO:0000256" key="6">
    <source>
        <dbReference type="ARBA" id="ARBA00023136"/>
    </source>
</evidence>
<dbReference type="SUPFAM" id="SSF58104">
    <property type="entry name" value="Methyl-accepting chemotaxis protein (MCP) signaling domain"/>
    <property type="match status" value="1"/>
</dbReference>
<dbReference type="InterPro" id="IPR003660">
    <property type="entry name" value="HAMP_dom"/>
</dbReference>
<dbReference type="Proteomes" id="UP001079657">
    <property type="component" value="Unassembled WGS sequence"/>
</dbReference>